<dbReference type="Gene3D" id="2.40.420.20">
    <property type="match status" value="1"/>
</dbReference>
<dbReference type="EMBL" id="WJJP01000047">
    <property type="protein sequence ID" value="MBD3323262.1"/>
    <property type="molecule type" value="Genomic_DNA"/>
</dbReference>
<dbReference type="Gene3D" id="2.40.50.100">
    <property type="match status" value="1"/>
</dbReference>
<dbReference type="PANTHER" id="PTHR30469:SF20">
    <property type="entry name" value="EFFLUX RND TRANSPORTER PERIPLASMIC ADAPTOR SUBUNIT"/>
    <property type="match status" value="1"/>
</dbReference>
<dbReference type="Pfam" id="PF25989">
    <property type="entry name" value="YknX_C"/>
    <property type="match status" value="1"/>
</dbReference>
<evidence type="ECO:0000256" key="3">
    <source>
        <dbReference type="SAM" id="SignalP"/>
    </source>
</evidence>
<dbReference type="AlphaFoldDB" id="A0A9D5Q4J8"/>
<evidence type="ECO:0000256" key="2">
    <source>
        <dbReference type="SAM" id="Coils"/>
    </source>
</evidence>
<keyword evidence="3" id="KW-0732">Signal</keyword>
<dbReference type="Gene3D" id="2.40.30.170">
    <property type="match status" value="1"/>
</dbReference>
<evidence type="ECO:0000259" key="6">
    <source>
        <dbReference type="Pfam" id="PF25989"/>
    </source>
</evidence>
<dbReference type="GO" id="GO:1990281">
    <property type="term" value="C:efflux pump complex"/>
    <property type="evidence" value="ECO:0007669"/>
    <property type="project" value="TreeGrafter"/>
</dbReference>
<dbReference type="SUPFAM" id="SSF111369">
    <property type="entry name" value="HlyD-like secretion proteins"/>
    <property type="match status" value="1"/>
</dbReference>
<sequence length="365" mass="39672">MKTRLLIGLLLSLLLLNACSKKASQEEEMLRPVRYQAVVAVSDGQQPRIFPGVAQPGLESVLSFKVAGTIREIPVNVGDAVQKGQMIATLDGTDYQLQLQQVQAQLDQLQAKAANVKAEYDRIQDLYAEKVVSQSQLDEAQAAYESTMASIRALQQQVDLAQTQLSYTEISAPFDGTVAAVNVEIKENVQPGYPIVTLEGQAPPEVAVDIPETVISSIQAGDEVSVRFEAIAEKTFPGIITEVGVATSRRATTYPVTITLQEQTSQIHPGMVADVVFPVNSPSTPGAFLVPSQAVMEDDQGRFVYRLQPAEDETAVTERVNVQVGQYTDRGIEITEGLQEGDLIVTAGVSRIEDQMKVRLLDTKE</sequence>
<protein>
    <submittedName>
        <fullName evidence="7">Efflux RND transporter periplasmic adaptor subunit</fullName>
    </submittedName>
</protein>
<dbReference type="InterPro" id="IPR058647">
    <property type="entry name" value="BSH_CzcB-like"/>
</dbReference>
<accession>A0A9D5Q4J8</accession>
<dbReference type="Gene3D" id="1.10.287.470">
    <property type="entry name" value="Helix hairpin bin"/>
    <property type="match status" value="1"/>
</dbReference>
<dbReference type="InterPro" id="IPR006143">
    <property type="entry name" value="RND_pump_MFP"/>
</dbReference>
<reference evidence="7" key="1">
    <citation type="submission" date="2019-11" db="EMBL/GenBank/DDBJ databases">
        <title>Microbial mats filling the niche in hypersaline microbial mats.</title>
        <authorList>
            <person name="Wong H.L."/>
            <person name="Macleod F.I."/>
            <person name="White R.A. III"/>
            <person name="Burns B.P."/>
        </authorList>
    </citation>
    <scope>NUCLEOTIDE SEQUENCE</scope>
    <source>
        <strain evidence="7">Rbin_158</strain>
    </source>
</reference>
<dbReference type="InterPro" id="IPR058792">
    <property type="entry name" value="Beta-barrel_RND_2"/>
</dbReference>
<dbReference type="Pfam" id="PF25973">
    <property type="entry name" value="BSH_CzcB"/>
    <property type="match status" value="1"/>
</dbReference>
<comment type="caution">
    <text evidence="7">The sequence shown here is derived from an EMBL/GenBank/DDBJ whole genome shotgun (WGS) entry which is preliminary data.</text>
</comment>
<evidence type="ECO:0000259" key="4">
    <source>
        <dbReference type="Pfam" id="PF25954"/>
    </source>
</evidence>
<dbReference type="Proteomes" id="UP000649604">
    <property type="component" value="Unassembled WGS sequence"/>
</dbReference>
<gene>
    <name evidence="7" type="ORF">GF339_01685</name>
</gene>
<dbReference type="PANTHER" id="PTHR30469">
    <property type="entry name" value="MULTIDRUG RESISTANCE PROTEIN MDTA"/>
    <property type="match status" value="1"/>
</dbReference>
<feature type="domain" description="CusB-like beta-barrel" evidence="4">
    <location>
        <begin position="206"/>
        <end position="277"/>
    </location>
</feature>
<feature type="domain" description="YknX-like C-terminal permuted SH3-like" evidence="6">
    <location>
        <begin position="290"/>
        <end position="359"/>
    </location>
</feature>
<organism evidence="7 8">
    <name type="scientific">candidate division KSB3 bacterium</name>
    <dbReference type="NCBI Taxonomy" id="2044937"/>
    <lineage>
        <taxon>Bacteria</taxon>
        <taxon>candidate division KSB3</taxon>
    </lineage>
</organism>
<comment type="similarity">
    <text evidence="1">Belongs to the membrane fusion protein (MFP) (TC 8.A.1) family.</text>
</comment>
<feature type="signal peptide" evidence="3">
    <location>
        <begin position="1"/>
        <end position="23"/>
    </location>
</feature>
<feature type="coiled-coil region" evidence="2">
    <location>
        <begin position="92"/>
        <end position="157"/>
    </location>
</feature>
<evidence type="ECO:0000313" key="7">
    <source>
        <dbReference type="EMBL" id="MBD3323262.1"/>
    </source>
</evidence>
<evidence type="ECO:0000259" key="5">
    <source>
        <dbReference type="Pfam" id="PF25973"/>
    </source>
</evidence>
<dbReference type="NCBIfam" id="TIGR01730">
    <property type="entry name" value="RND_mfp"/>
    <property type="match status" value="1"/>
</dbReference>
<proteinExistence type="inferred from homology"/>
<name>A0A9D5Q4J8_9BACT</name>
<keyword evidence="2" id="KW-0175">Coiled coil</keyword>
<evidence type="ECO:0000313" key="8">
    <source>
        <dbReference type="Proteomes" id="UP000649604"/>
    </source>
</evidence>
<dbReference type="Pfam" id="PF25954">
    <property type="entry name" value="Beta-barrel_RND_2"/>
    <property type="match status" value="1"/>
</dbReference>
<dbReference type="GO" id="GO:0015562">
    <property type="term" value="F:efflux transmembrane transporter activity"/>
    <property type="evidence" value="ECO:0007669"/>
    <property type="project" value="TreeGrafter"/>
</dbReference>
<evidence type="ECO:0000256" key="1">
    <source>
        <dbReference type="ARBA" id="ARBA00009477"/>
    </source>
</evidence>
<feature type="domain" description="CzcB-like barrel-sandwich hybrid" evidence="5">
    <location>
        <begin position="64"/>
        <end position="192"/>
    </location>
</feature>
<dbReference type="InterPro" id="IPR058637">
    <property type="entry name" value="YknX-like_C"/>
</dbReference>
<feature type="chain" id="PRO_5039621422" evidence="3">
    <location>
        <begin position="24"/>
        <end position="365"/>
    </location>
</feature>